<organism evidence="1 2">
    <name type="scientific">Quercus suber</name>
    <name type="common">Cork oak</name>
    <dbReference type="NCBI Taxonomy" id="58331"/>
    <lineage>
        <taxon>Eukaryota</taxon>
        <taxon>Viridiplantae</taxon>
        <taxon>Streptophyta</taxon>
        <taxon>Embryophyta</taxon>
        <taxon>Tracheophyta</taxon>
        <taxon>Spermatophyta</taxon>
        <taxon>Magnoliopsida</taxon>
        <taxon>eudicotyledons</taxon>
        <taxon>Gunneridae</taxon>
        <taxon>Pentapetalae</taxon>
        <taxon>rosids</taxon>
        <taxon>fabids</taxon>
        <taxon>Fagales</taxon>
        <taxon>Fagaceae</taxon>
        <taxon>Quercus</taxon>
    </lineage>
</organism>
<dbReference type="Proteomes" id="UP000237347">
    <property type="component" value="Unassembled WGS sequence"/>
</dbReference>
<dbReference type="AlphaFoldDB" id="A0AAW0KSM7"/>
<evidence type="ECO:0000313" key="2">
    <source>
        <dbReference type="Proteomes" id="UP000237347"/>
    </source>
</evidence>
<dbReference type="EMBL" id="PKMF04000236">
    <property type="protein sequence ID" value="KAK7841658.1"/>
    <property type="molecule type" value="Genomic_DNA"/>
</dbReference>
<gene>
    <name evidence="1" type="ORF">CFP56_015073</name>
</gene>
<evidence type="ECO:0000313" key="1">
    <source>
        <dbReference type="EMBL" id="KAK7841658.1"/>
    </source>
</evidence>
<proteinExistence type="predicted"/>
<keyword evidence="2" id="KW-1185">Reference proteome</keyword>
<comment type="caution">
    <text evidence="1">The sequence shown here is derived from an EMBL/GenBank/DDBJ whole genome shotgun (WGS) entry which is preliminary data.</text>
</comment>
<protein>
    <submittedName>
        <fullName evidence="1">Uncharacterized protein</fullName>
    </submittedName>
</protein>
<reference evidence="1 2" key="1">
    <citation type="journal article" date="2018" name="Sci. Data">
        <title>The draft genome sequence of cork oak.</title>
        <authorList>
            <person name="Ramos A.M."/>
            <person name="Usie A."/>
            <person name="Barbosa P."/>
            <person name="Barros P.M."/>
            <person name="Capote T."/>
            <person name="Chaves I."/>
            <person name="Simoes F."/>
            <person name="Abreu I."/>
            <person name="Carrasquinho I."/>
            <person name="Faro C."/>
            <person name="Guimaraes J.B."/>
            <person name="Mendonca D."/>
            <person name="Nobrega F."/>
            <person name="Rodrigues L."/>
            <person name="Saibo N.J.M."/>
            <person name="Varela M.C."/>
            <person name="Egas C."/>
            <person name="Matos J."/>
            <person name="Miguel C.M."/>
            <person name="Oliveira M.M."/>
            <person name="Ricardo C.P."/>
            <person name="Goncalves S."/>
        </authorList>
    </citation>
    <scope>NUCLEOTIDE SEQUENCE [LARGE SCALE GENOMIC DNA]</scope>
    <source>
        <strain evidence="2">cv. HL8</strain>
    </source>
</reference>
<sequence>MKFQGSPNDVVLNITKMAIITGEIVTRFRHWYILGLKKKNRGEGAYVKSVLAEKKSHNATLLPYFHHSLSGYGKIQFWEVEWYKHA</sequence>
<accession>A0AAW0KSM7</accession>
<name>A0AAW0KSM7_QUESU</name>